<protein>
    <submittedName>
        <fullName evidence="2">Fibronectin type III domain-containing protein</fullName>
    </submittedName>
</protein>
<name>A0A848LNK8_9BACT</name>
<dbReference type="RefSeq" id="WP_169348577.1">
    <property type="nucleotide sequence ID" value="NZ_JABBJJ010000178.1"/>
</dbReference>
<organism evidence="2 3">
    <name type="scientific">Pyxidicoccus fallax</name>
    <dbReference type="NCBI Taxonomy" id="394095"/>
    <lineage>
        <taxon>Bacteria</taxon>
        <taxon>Pseudomonadati</taxon>
        <taxon>Myxococcota</taxon>
        <taxon>Myxococcia</taxon>
        <taxon>Myxococcales</taxon>
        <taxon>Cystobacterineae</taxon>
        <taxon>Myxococcaceae</taxon>
        <taxon>Pyxidicoccus</taxon>
    </lineage>
</organism>
<evidence type="ECO:0000256" key="1">
    <source>
        <dbReference type="SAM" id="MobiDB-lite"/>
    </source>
</evidence>
<dbReference type="Proteomes" id="UP000518300">
    <property type="component" value="Unassembled WGS sequence"/>
</dbReference>
<sequence length="549" mass="58902">MMGWRWAGLSLVLGSAWLGCSDDPKPTPDGGTSLDAGSDDGGTGPADGGVDGGTSGRDGGTDAGSSTAVRVWSFTRYLTANGFVDRPDDVSHIQLLVEEGDQLVPIPGRDGGPGESVFPDVPRVTYYLRWGHHYVVTDSRDLDLSGHRLGRPDFVTMDPDHEPTADIALQGLETVWRPDPPPPFPTNPADPEAMLRVTSPQVGYSGVIDLGHSIENSSWNARDVSFYHEVIPAPHIEPEKGDRVWVVQLNPRLLGALPDGGTQNYLTAVRGLELPPLAYDGGQPFPIQGTFQRLTMNELPLDWQISRFAAHAAEVNPAATLSTSLFRMEPTAYGPAESWVGYAGTVVEFQRPRGEPADARGTLVYGNPYPASWGLVAMASTSFRISYQIPGASLPAVTSVTSFVRGRPSDIGSGPIVPRIRPPLELTLDGTELYTSRTITSGGHVLAWRPPAAGTPNAYVVSLRRLMTDPNIANPYFVPAGFFYTRGSTTSVRLPSGLLQPGNTYFLTVRAVLAPGYDVSNKPFVIDDMVDYSAAHAMSGLLTVPPETP</sequence>
<dbReference type="EMBL" id="JABBJJ010000178">
    <property type="protein sequence ID" value="NMO19326.1"/>
    <property type="molecule type" value="Genomic_DNA"/>
</dbReference>
<proteinExistence type="predicted"/>
<reference evidence="2 3" key="1">
    <citation type="submission" date="2020-04" db="EMBL/GenBank/DDBJ databases">
        <title>Draft genome of Pyxidicoccus fallax type strain.</title>
        <authorList>
            <person name="Whitworth D.E."/>
        </authorList>
    </citation>
    <scope>NUCLEOTIDE SEQUENCE [LARGE SCALE GENOMIC DNA]</scope>
    <source>
        <strain evidence="2 3">DSM 14698</strain>
    </source>
</reference>
<feature type="region of interest" description="Disordered" evidence="1">
    <location>
        <begin position="22"/>
        <end position="65"/>
    </location>
</feature>
<comment type="caution">
    <text evidence="2">The sequence shown here is derived from an EMBL/GenBank/DDBJ whole genome shotgun (WGS) entry which is preliminary data.</text>
</comment>
<accession>A0A848LNK8</accession>
<dbReference type="AlphaFoldDB" id="A0A848LNK8"/>
<dbReference type="SUPFAM" id="SSF49265">
    <property type="entry name" value="Fibronectin type III"/>
    <property type="match status" value="1"/>
</dbReference>
<evidence type="ECO:0000313" key="2">
    <source>
        <dbReference type="EMBL" id="NMO19326.1"/>
    </source>
</evidence>
<keyword evidence="3" id="KW-1185">Reference proteome</keyword>
<evidence type="ECO:0000313" key="3">
    <source>
        <dbReference type="Proteomes" id="UP000518300"/>
    </source>
</evidence>
<gene>
    <name evidence="2" type="ORF">HG543_31310</name>
</gene>
<feature type="compositionally biased region" description="Gly residues" evidence="1">
    <location>
        <begin position="39"/>
        <end position="62"/>
    </location>
</feature>
<dbReference type="InterPro" id="IPR036116">
    <property type="entry name" value="FN3_sf"/>
</dbReference>
<dbReference type="PROSITE" id="PS51257">
    <property type="entry name" value="PROKAR_LIPOPROTEIN"/>
    <property type="match status" value="1"/>
</dbReference>